<evidence type="ECO:0000256" key="5">
    <source>
        <dbReference type="ARBA" id="ARBA00022833"/>
    </source>
</evidence>
<evidence type="ECO:0000313" key="12">
    <source>
        <dbReference type="Proteomes" id="UP000324585"/>
    </source>
</evidence>
<dbReference type="PANTHER" id="PTHR24404:SF106">
    <property type="entry name" value="C2H2-TYPE DOMAIN-CONTAINING PROTEIN"/>
    <property type="match status" value="1"/>
</dbReference>
<dbReference type="SMART" id="SM00355">
    <property type="entry name" value="ZnF_C2H2"/>
    <property type="match status" value="3"/>
</dbReference>
<keyword evidence="3" id="KW-0677">Repeat</keyword>
<keyword evidence="6" id="KW-0238">DNA-binding</keyword>
<evidence type="ECO:0000256" key="6">
    <source>
        <dbReference type="ARBA" id="ARBA00023125"/>
    </source>
</evidence>
<feature type="domain" description="C2H2-type" evidence="10">
    <location>
        <begin position="362"/>
        <end position="390"/>
    </location>
</feature>
<dbReference type="InterPro" id="IPR013087">
    <property type="entry name" value="Znf_C2H2_type"/>
</dbReference>
<protein>
    <submittedName>
        <fullName evidence="11">Transcription factor hamlet</fullName>
    </submittedName>
</protein>
<comment type="subcellular location">
    <subcellularLocation>
        <location evidence="1">Nucleus</location>
    </subcellularLocation>
</comment>
<dbReference type="Gene3D" id="3.30.160.60">
    <property type="entry name" value="Classic Zinc Finger"/>
    <property type="match status" value="3"/>
</dbReference>
<keyword evidence="7" id="KW-0539">Nucleus</keyword>
<feature type="domain" description="C2H2-type" evidence="10">
    <location>
        <begin position="391"/>
        <end position="419"/>
    </location>
</feature>
<dbReference type="InterPro" id="IPR050589">
    <property type="entry name" value="Ikaros_C2H2-ZF"/>
</dbReference>
<evidence type="ECO:0000256" key="9">
    <source>
        <dbReference type="SAM" id="MobiDB-lite"/>
    </source>
</evidence>
<evidence type="ECO:0000256" key="3">
    <source>
        <dbReference type="ARBA" id="ARBA00022737"/>
    </source>
</evidence>
<accession>A0A5J4YNH1</accession>
<dbReference type="GO" id="GO:0005634">
    <property type="term" value="C:nucleus"/>
    <property type="evidence" value="ECO:0007669"/>
    <property type="project" value="UniProtKB-SubCell"/>
</dbReference>
<evidence type="ECO:0000256" key="7">
    <source>
        <dbReference type="ARBA" id="ARBA00023242"/>
    </source>
</evidence>
<comment type="caution">
    <text evidence="11">The sequence shown here is derived from an EMBL/GenBank/DDBJ whole genome shotgun (WGS) entry which is preliminary data.</text>
</comment>
<dbReference type="GO" id="GO:0003700">
    <property type="term" value="F:DNA-binding transcription factor activity"/>
    <property type="evidence" value="ECO:0007669"/>
    <property type="project" value="TreeGrafter"/>
</dbReference>
<keyword evidence="12" id="KW-1185">Reference proteome</keyword>
<feature type="domain" description="C2H2-type" evidence="10">
    <location>
        <begin position="420"/>
        <end position="450"/>
    </location>
</feature>
<keyword evidence="2" id="KW-0479">Metal-binding</keyword>
<keyword evidence="4 8" id="KW-0863">Zinc-finger</keyword>
<evidence type="ECO:0000256" key="4">
    <source>
        <dbReference type="ARBA" id="ARBA00022771"/>
    </source>
</evidence>
<dbReference type="Proteomes" id="UP000324585">
    <property type="component" value="Unassembled WGS sequence"/>
</dbReference>
<dbReference type="GO" id="GO:0006357">
    <property type="term" value="P:regulation of transcription by RNA polymerase II"/>
    <property type="evidence" value="ECO:0007669"/>
    <property type="project" value="TreeGrafter"/>
</dbReference>
<feature type="region of interest" description="Disordered" evidence="9">
    <location>
        <begin position="274"/>
        <end position="309"/>
    </location>
</feature>
<evidence type="ECO:0000256" key="8">
    <source>
        <dbReference type="PROSITE-ProRule" id="PRU00042"/>
    </source>
</evidence>
<dbReference type="PROSITE" id="PS50157">
    <property type="entry name" value="ZINC_FINGER_C2H2_2"/>
    <property type="match status" value="3"/>
</dbReference>
<dbReference type="InterPro" id="IPR036236">
    <property type="entry name" value="Znf_C2H2_sf"/>
</dbReference>
<dbReference type="SUPFAM" id="SSF57667">
    <property type="entry name" value="beta-beta-alpha zinc fingers"/>
    <property type="match status" value="2"/>
</dbReference>
<dbReference type="OrthoDB" id="654211at2759"/>
<gene>
    <name evidence="11" type="ORF">FVE85_9110</name>
</gene>
<name>A0A5J4YNH1_PORPP</name>
<evidence type="ECO:0000256" key="2">
    <source>
        <dbReference type="ARBA" id="ARBA00022723"/>
    </source>
</evidence>
<dbReference type="PANTHER" id="PTHR24404">
    <property type="entry name" value="ZINC FINGER PROTEIN"/>
    <property type="match status" value="1"/>
</dbReference>
<evidence type="ECO:0000259" key="10">
    <source>
        <dbReference type="PROSITE" id="PS50157"/>
    </source>
</evidence>
<dbReference type="EMBL" id="VRMN01000008">
    <property type="protein sequence ID" value="KAA8492838.1"/>
    <property type="molecule type" value="Genomic_DNA"/>
</dbReference>
<sequence length="461" mass="52760">MKAALQRLLEGPAAREWLLDREVTPEIRDDPETFRFCFKNVTASPETHEALGPSFLSNYETTLTLKGYEDGMSFLWSSPETCPVGRIAHVHTRYMPDVSIKSSRSVGLFGNPQHALVVIFSWLSNDWLIVTFTKNEFMTRQSHSYCYSWQPGDTLRPSKFESFVEVKCARILSDAEKRMLQAMAAGQAQPLAIEENARTAFWKRWVARVRMGWEGRWQNTYFVRSPRAPQGLELHFEDEVSLQYDAFGLVEMLDELAGSLFDDFVSDTQHQMPFNDSFFDRTPDQSTDSGGNRIYRRDSGSQQSADGHLHDRLRTETSAVPGKNVSPDSSGTTSEVLWRAQKNGMMSAQNTSSPTGSEEGPFVCIHCDKAYTQRSSMERHVKLVHEKQAPHECKLCGVRFSVKCNLTRHIQNIHHQNRPFRCLVPNCQWSFSQKFDLRRHLKRKHNLEGDQAEAAIEALKR</sequence>
<dbReference type="AlphaFoldDB" id="A0A5J4YNH1"/>
<dbReference type="GO" id="GO:0008270">
    <property type="term" value="F:zinc ion binding"/>
    <property type="evidence" value="ECO:0007669"/>
    <property type="project" value="UniProtKB-KW"/>
</dbReference>
<evidence type="ECO:0000256" key="1">
    <source>
        <dbReference type="ARBA" id="ARBA00004123"/>
    </source>
</evidence>
<proteinExistence type="predicted"/>
<evidence type="ECO:0000313" key="11">
    <source>
        <dbReference type="EMBL" id="KAA8492838.1"/>
    </source>
</evidence>
<keyword evidence="5" id="KW-0862">Zinc</keyword>
<organism evidence="11 12">
    <name type="scientific">Porphyridium purpureum</name>
    <name type="common">Red alga</name>
    <name type="synonym">Porphyridium cruentum</name>
    <dbReference type="NCBI Taxonomy" id="35688"/>
    <lineage>
        <taxon>Eukaryota</taxon>
        <taxon>Rhodophyta</taxon>
        <taxon>Bangiophyceae</taxon>
        <taxon>Porphyridiales</taxon>
        <taxon>Porphyridiaceae</taxon>
        <taxon>Porphyridium</taxon>
    </lineage>
</organism>
<dbReference type="PROSITE" id="PS00028">
    <property type="entry name" value="ZINC_FINGER_C2H2_1"/>
    <property type="match status" value="3"/>
</dbReference>
<reference evidence="12" key="1">
    <citation type="journal article" date="2019" name="Nat. Commun.">
        <title>Expansion of phycobilisome linker gene families in mesophilic red algae.</title>
        <authorList>
            <person name="Lee J."/>
            <person name="Kim D."/>
            <person name="Bhattacharya D."/>
            <person name="Yoon H.S."/>
        </authorList>
    </citation>
    <scope>NUCLEOTIDE SEQUENCE [LARGE SCALE GENOMIC DNA]</scope>
    <source>
        <strain evidence="12">CCMP 1328</strain>
    </source>
</reference>
<dbReference type="GO" id="GO:0000978">
    <property type="term" value="F:RNA polymerase II cis-regulatory region sequence-specific DNA binding"/>
    <property type="evidence" value="ECO:0007669"/>
    <property type="project" value="TreeGrafter"/>
</dbReference>
<dbReference type="Pfam" id="PF00096">
    <property type="entry name" value="zf-C2H2"/>
    <property type="match status" value="2"/>
</dbReference>